<dbReference type="GeneID" id="59290569"/>
<dbReference type="CDD" id="cd13877">
    <property type="entry name" value="CuRO_2_Fet3p_like"/>
    <property type="match status" value="1"/>
</dbReference>
<dbReference type="Pfam" id="PF00394">
    <property type="entry name" value="Cu-oxidase"/>
    <property type="match status" value="1"/>
</dbReference>
<feature type="domain" description="Plastocyanin-like" evidence="11">
    <location>
        <begin position="27"/>
        <end position="143"/>
    </location>
</feature>
<comment type="similarity">
    <text evidence="1">Belongs to the multicopper oxidase family.</text>
</comment>
<evidence type="ECO:0000313" key="12">
    <source>
        <dbReference type="EMBL" id="KAF6232952.1"/>
    </source>
</evidence>
<dbReference type="GO" id="GO:0033215">
    <property type="term" value="P:reductive iron assimilation"/>
    <property type="evidence" value="ECO:0007669"/>
    <property type="project" value="TreeGrafter"/>
</dbReference>
<feature type="chain" id="PRO_5034457911" description="Laccase" evidence="8">
    <location>
        <begin position="19"/>
        <end position="648"/>
    </location>
</feature>
<dbReference type="InterPro" id="IPR001117">
    <property type="entry name" value="Cu-oxidase_2nd"/>
</dbReference>
<keyword evidence="2" id="KW-0479">Metal-binding</keyword>
<evidence type="ECO:0000256" key="8">
    <source>
        <dbReference type="SAM" id="SignalP"/>
    </source>
</evidence>
<protein>
    <recommendedName>
        <fullName evidence="14">Laccase</fullName>
    </recommendedName>
</protein>
<organism evidence="12 13">
    <name type="scientific">Letharia columbiana</name>
    <dbReference type="NCBI Taxonomy" id="112416"/>
    <lineage>
        <taxon>Eukaryota</taxon>
        <taxon>Fungi</taxon>
        <taxon>Dikarya</taxon>
        <taxon>Ascomycota</taxon>
        <taxon>Pezizomycotina</taxon>
        <taxon>Lecanoromycetes</taxon>
        <taxon>OSLEUM clade</taxon>
        <taxon>Lecanoromycetidae</taxon>
        <taxon>Lecanorales</taxon>
        <taxon>Lecanorineae</taxon>
        <taxon>Parmeliaceae</taxon>
        <taxon>Letharia</taxon>
    </lineage>
</organism>
<evidence type="ECO:0000313" key="13">
    <source>
        <dbReference type="Proteomes" id="UP000578531"/>
    </source>
</evidence>
<dbReference type="Proteomes" id="UP000578531">
    <property type="component" value="Unassembled WGS sequence"/>
</dbReference>
<dbReference type="SUPFAM" id="SSF49503">
    <property type="entry name" value="Cupredoxins"/>
    <property type="match status" value="3"/>
</dbReference>
<dbReference type="PANTHER" id="PTHR11709:SF361">
    <property type="entry name" value="IRON TRANSPORT MULTICOPPER OXIDASE FET3"/>
    <property type="match status" value="1"/>
</dbReference>
<keyword evidence="6" id="KW-0325">Glycoprotein</keyword>
<dbReference type="InterPro" id="IPR033138">
    <property type="entry name" value="Cu_oxidase_CS"/>
</dbReference>
<evidence type="ECO:0000256" key="3">
    <source>
        <dbReference type="ARBA" id="ARBA00022729"/>
    </source>
</evidence>
<dbReference type="GO" id="GO:0005507">
    <property type="term" value="F:copper ion binding"/>
    <property type="evidence" value="ECO:0007669"/>
    <property type="project" value="InterPro"/>
</dbReference>
<feature type="domain" description="Plastocyanin-like" evidence="9">
    <location>
        <begin position="152"/>
        <end position="298"/>
    </location>
</feature>
<dbReference type="CDD" id="cd13851">
    <property type="entry name" value="CuRO_1_Fet3p"/>
    <property type="match status" value="1"/>
</dbReference>
<feature type="compositionally biased region" description="Basic residues" evidence="7">
    <location>
        <begin position="527"/>
        <end position="547"/>
    </location>
</feature>
<dbReference type="GO" id="GO:0004322">
    <property type="term" value="F:ferroxidase activity"/>
    <property type="evidence" value="ECO:0007669"/>
    <property type="project" value="TreeGrafter"/>
</dbReference>
<dbReference type="PANTHER" id="PTHR11709">
    <property type="entry name" value="MULTI-COPPER OXIDASE"/>
    <property type="match status" value="1"/>
</dbReference>
<keyword evidence="3 8" id="KW-0732">Signal</keyword>
<evidence type="ECO:0000256" key="4">
    <source>
        <dbReference type="ARBA" id="ARBA00023002"/>
    </source>
</evidence>
<dbReference type="InterPro" id="IPR008972">
    <property type="entry name" value="Cupredoxin"/>
</dbReference>
<evidence type="ECO:0000256" key="2">
    <source>
        <dbReference type="ARBA" id="ARBA00022723"/>
    </source>
</evidence>
<evidence type="ECO:0000259" key="10">
    <source>
        <dbReference type="Pfam" id="PF07731"/>
    </source>
</evidence>
<keyword evidence="5" id="KW-0186">Copper</keyword>
<dbReference type="OrthoDB" id="2121828at2759"/>
<dbReference type="Gene3D" id="2.60.40.420">
    <property type="entry name" value="Cupredoxins - blue copper proteins"/>
    <property type="match status" value="3"/>
</dbReference>
<evidence type="ECO:0000256" key="7">
    <source>
        <dbReference type="SAM" id="MobiDB-lite"/>
    </source>
</evidence>
<dbReference type="InterPro" id="IPR011706">
    <property type="entry name" value="Cu-oxidase_C"/>
</dbReference>
<dbReference type="EMBL" id="JACCJC010000044">
    <property type="protein sequence ID" value="KAF6232952.1"/>
    <property type="molecule type" value="Genomic_DNA"/>
</dbReference>
<feature type="compositionally biased region" description="Pro residues" evidence="7">
    <location>
        <begin position="513"/>
        <end position="525"/>
    </location>
</feature>
<evidence type="ECO:0000256" key="5">
    <source>
        <dbReference type="ARBA" id="ARBA00023008"/>
    </source>
</evidence>
<feature type="signal peptide" evidence="8">
    <location>
        <begin position="1"/>
        <end position="18"/>
    </location>
</feature>
<accession>A0A8H6FQP9</accession>
<evidence type="ECO:0000256" key="1">
    <source>
        <dbReference type="ARBA" id="ARBA00010609"/>
    </source>
</evidence>
<reference evidence="12 13" key="1">
    <citation type="journal article" date="2020" name="Genomics">
        <title>Complete, high-quality genomes from long-read metagenomic sequencing of two wolf lichen thalli reveals enigmatic genome architecture.</title>
        <authorList>
            <person name="McKenzie S.K."/>
            <person name="Walston R.F."/>
            <person name="Allen J.L."/>
        </authorList>
    </citation>
    <scope>NUCLEOTIDE SEQUENCE [LARGE SCALE GENOMIC DNA]</scope>
    <source>
        <strain evidence="12">WasteWater2</strain>
    </source>
</reference>
<dbReference type="InterPro" id="IPR011707">
    <property type="entry name" value="Cu-oxidase-like_N"/>
</dbReference>
<keyword evidence="4" id="KW-0560">Oxidoreductase</keyword>
<dbReference type="InterPro" id="IPR045087">
    <property type="entry name" value="Cu-oxidase_fam"/>
</dbReference>
<keyword evidence="13" id="KW-1185">Reference proteome</keyword>
<name>A0A8H6FQP9_9LECA</name>
<evidence type="ECO:0000259" key="11">
    <source>
        <dbReference type="Pfam" id="PF07732"/>
    </source>
</evidence>
<feature type="compositionally biased region" description="Basic residues" evidence="7">
    <location>
        <begin position="501"/>
        <end position="510"/>
    </location>
</feature>
<dbReference type="InterPro" id="IPR044130">
    <property type="entry name" value="CuRO_2_Fet3-like"/>
</dbReference>
<dbReference type="Pfam" id="PF07732">
    <property type="entry name" value="Cu-oxidase_3"/>
    <property type="match status" value="1"/>
</dbReference>
<comment type="caution">
    <text evidence="12">The sequence shown here is derived from an EMBL/GenBank/DDBJ whole genome shotgun (WGS) entry which is preliminary data.</text>
</comment>
<gene>
    <name evidence="12" type="ORF">HO173_008915</name>
</gene>
<proteinExistence type="inferred from homology"/>
<dbReference type="PROSITE" id="PS00079">
    <property type="entry name" value="MULTICOPPER_OXIDASE1"/>
    <property type="match status" value="1"/>
</dbReference>
<dbReference type="Pfam" id="PF07731">
    <property type="entry name" value="Cu-oxidase_2"/>
    <property type="match status" value="1"/>
</dbReference>
<dbReference type="AlphaFoldDB" id="A0A8H6FQP9"/>
<dbReference type="GO" id="GO:0033573">
    <property type="term" value="C:high-affinity iron permease complex"/>
    <property type="evidence" value="ECO:0007669"/>
    <property type="project" value="TreeGrafter"/>
</dbReference>
<dbReference type="FunFam" id="2.60.40.420:FF:000022">
    <property type="entry name" value="FET5p Multicopper oxidase"/>
    <property type="match status" value="1"/>
</dbReference>
<evidence type="ECO:0000259" key="9">
    <source>
        <dbReference type="Pfam" id="PF00394"/>
    </source>
</evidence>
<sequence>MFSSSSILLLCFGWLAHAATVTYDFNITWVTANPDGLLNRPLIGINGQWPVPYITATVGDRVVVNVLNQLGNESTSLHFHGIYQNGSTEMDGVTGVSQCPIQPGGSFTYNFTIDQPGTYWYHSHETAQYPDGLRGPLIVNDPNSPYKGQYDEEMVLTVSDWYHDEIPKLMKSFISVTNPTGAEPIPKSALMNDTYNLTTPIEPGKTYMFRIINVGAFAGQYFWFEGHTMTIVEVDGIYTEAAEADLIYITAAQRYSVLVTMKNDTSTNYAYVGSMDQSLFDTVPASLNPNGTGWLVYDDTAPLPAPALLDTFNEFDDFTLIPTDGEELLGPVDYSFNLDLKMDNLGDGANYAFFNDITYVRPKVPTLYTALSAGDLANNATIYGINSNPYILEHNDVIEIILNNNDTGKHPFHLHGHAFQAAARSDKDAGKYVGNETFAAVPMRRDTFMVRPMGNIVLRFRADNPDTSPFPCPFPSPINPPANPRPCTHLVLPLPHRMAPRLRPHRHHDRSPRPPPNHPIHPSLPPRRLHRPEHPHRRQRGRQHRRPARPDRRPGAPPPPAGRVHGQGHRGLGLQLSERFCGHRRHFLVGAPSFPPPYIVPDCGVLMAVRCVRYGAGEIGKQVPSKGTEEAVAAAGVEDEIGGDVVGE</sequence>
<evidence type="ECO:0008006" key="14">
    <source>
        <dbReference type="Google" id="ProtNLM"/>
    </source>
</evidence>
<feature type="region of interest" description="Disordered" evidence="7">
    <location>
        <begin position="501"/>
        <end position="569"/>
    </location>
</feature>
<dbReference type="GO" id="GO:0010106">
    <property type="term" value="P:cellular response to iron ion starvation"/>
    <property type="evidence" value="ECO:0007669"/>
    <property type="project" value="TreeGrafter"/>
</dbReference>
<dbReference type="RefSeq" id="XP_037162375.1">
    <property type="nucleotide sequence ID" value="XM_037310811.1"/>
</dbReference>
<evidence type="ECO:0000256" key="6">
    <source>
        <dbReference type="ARBA" id="ARBA00023180"/>
    </source>
</evidence>
<dbReference type="FunFam" id="2.60.40.420:FF:000025">
    <property type="entry name" value="FET5p Multicopper oxidase"/>
    <property type="match status" value="1"/>
</dbReference>
<feature type="domain" description="Plastocyanin-like" evidence="10">
    <location>
        <begin position="359"/>
        <end position="466"/>
    </location>
</feature>